<reference evidence="2 3" key="1">
    <citation type="submission" date="2020-05" db="EMBL/GenBank/DDBJ databases">
        <title>Draft Genome Sequences of Sphingomonas sp. Isolated from the International Space Station.</title>
        <authorList>
            <person name="Bijlani S."/>
            <person name="Singh N.K."/>
            <person name="Mason C.E."/>
            <person name="Wang C.C."/>
            <person name="Venkateswaran K."/>
        </authorList>
    </citation>
    <scope>NUCLEOTIDE SEQUENCE [LARGE SCALE GENOMIC DNA]</scope>
    <source>
        <strain evidence="2 3">FKI-L5-BR-P1</strain>
    </source>
</reference>
<comment type="caution">
    <text evidence="2">The sequence shown here is derived from an EMBL/GenBank/DDBJ whole genome shotgun (WGS) entry which is preliminary data.</text>
</comment>
<accession>A0A7Y2KTB4</accession>
<dbReference type="RefSeq" id="WP_170171036.1">
    <property type="nucleotide sequence ID" value="NZ_JABEOU010000064.1"/>
</dbReference>
<dbReference type="InterPro" id="IPR001387">
    <property type="entry name" value="Cro/C1-type_HTH"/>
</dbReference>
<evidence type="ECO:0000313" key="3">
    <source>
        <dbReference type="Proteomes" id="UP000550136"/>
    </source>
</evidence>
<dbReference type="Proteomes" id="UP000550136">
    <property type="component" value="Unassembled WGS sequence"/>
</dbReference>
<feature type="domain" description="HTH cro/C1-type" evidence="1">
    <location>
        <begin position="7"/>
        <end position="59"/>
    </location>
</feature>
<dbReference type="AlphaFoldDB" id="A0A7Y2KTB4"/>
<dbReference type="GO" id="GO:0003677">
    <property type="term" value="F:DNA binding"/>
    <property type="evidence" value="ECO:0007669"/>
    <property type="project" value="InterPro"/>
</dbReference>
<proteinExistence type="predicted"/>
<dbReference type="Pfam" id="PF01381">
    <property type="entry name" value="HTH_3"/>
    <property type="match status" value="1"/>
</dbReference>
<dbReference type="CDD" id="cd00093">
    <property type="entry name" value="HTH_XRE"/>
    <property type="match status" value="1"/>
</dbReference>
<organism evidence="2 3">
    <name type="scientific">Sphingomonas paucimobilis</name>
    <name type="common">Pseudomonas paucimobilis</name>
    <dbReference type="NCBI Taxonomy" id="13689"/>
    <lineage>
        <taxon>Bacteria</taxon>
        <taxon>Pseudomonadati</taxon>
        <taxon>Pseudomonadota</taxon>
        <taxon>Alphaproteobacteria</taxon>
        <taxon>Sphingomonadales</taxon>
        <taxon>Sphingomonadaceae</taxon>
        <taxon>Sphingomonas</taxon>
    </lineage>
</organism>
<name>A0A7Y2KTB4_SPHPI</name>
<dbReference type="PROSITE" id="PS50943">
    <property type="entry name" value="HTH_CROC1"/>
    <property type="match status" value="1"/>
</dbReference>
<sequence length="77" mass="8212">MRIEQCRSARALLNWSAAELANAAGLGSATVRRFESGQAVQADSIETMRRALEAAGVVFIETGETSRKAGFGVRLAE</sequence>
<gene>
    <name evidence="2" type="ORF">HKX06_20890</name>
</gene>
<dbReference type="SUPFAM" id="SSF47413">
    <property type="entry name" value="lambda repressor-like DNA-binding domains"/>
    <property type="match status" value="1"/>
</dbReference>
<dbReference type="EMBL" id="JABEOU010000064">
    <property type="protein sequence ID" value="NNG59802.1"/>
    <property type="molecule type" value="Genomic_DNA"/>
</dbReference>
<evidence type="ECO:0000259" key="1">
    <source>
        <dbReference type="PROSITE" id="PS50943"/>
    </source>
</evidence>
<evidence type="ECO:0000313" key="2">
    <source>
        <dbReference type="EMBL" id="NNG59802.1"/>
    </source>
</evidence>
<dbReference type="InterPro" id="IPR010982">
    <property type="entry name" value="Lambda_DNA-bd_dom_sf"/>
</dbReference>
<dbReference type="Gene3D" id="1.10.260.40">
    <property type="entry name" value="lambda repressor-like DNA-binding domains"/>
    <property type="match status" value="1"/>
</dbReference>
<protein>
    <submittedName>
        <fullName evidence="2">Helix-turn-helix transcriptional regulator</fullName>
    </submittedName>
</protein>